<organism evidence="1 2">
    <name type="scientific">[Myrmecia] bisecta</name>
    <dbReference type="NCBI Taxonomy" id="41462"/>
    <lineage>
        <taxon>Eukaryota</taxon>
        <taxon>Viridiplantae</taxon>
        <taxon>Chlorophyta</taxon>
        <taxon>core chlorophytes</taxon>
        <taxon>Trebouxiophyceae</taxon>
        <taxon>Trebouxiales</taxon>
        <taxon>Trebouxiaceae</taxon>
        <taxon>Myrmecia</taxon>
    </lineage>
</organism>
<keyword evidence="2" id="KW-1185">Reference proteome</keyword>
<dbReference type="EMBL" id="JALJOR010000006">
    <property type="protein sequence ID" value="KAK9815599.1"/>
    <property type="molecule type" value="Genomic_DNA"/>
</dbReference>
<accession>A0AAW1Q5I2</accession>
<dbReference type="AlphaFoldDB" id="A0AAW1Q5I2"/>
<gene>
    <name evidence="1" type="ORF">WJX72_006560</name>
</gene>
<name>A0AAW1Q5I2_9CHLO</name>
<comment type="caution">
    <text evidence="1">The sequence shown here is derived from an EMBL/GenBank/DDBJ whole genome shotgun (WGS) entry which is preliminary data.</text>
</comment>
<proteinExistence type="predicted"/>
<reference evidence="1 2" key="1">
    <citation type="journal article" date="2024" name="Nat. Commun.">
        <title>Phylogenomics reveals the evolutionary origins of lichenization in chlorophyte algae.</title>
        <authorList>
            <person name="Puginier C."/>
            <person name="Libourel C."/>
            <person name="Otte J."/>
            <person name="Skaloud P."/>
            <person name="Haon M."/>
            <person name="Grisel S."/>
            <person name="Petersen M."/>
            <person name="Berrin J.G."/>
            <person name="Delaux P.M."/>
            <person name="Dal Grande F."/>
            <person name="Keller J."/>
        </authorList>
    </citation>
    <scope>NUCLEOTIDE SEQUENCE [LARGE SCALE GENOMIC DNA]</scope>
    <source>
        <strain evidence="1 2">SAG 2043</strain>
    </source>
</reference>
<sequence>MMFTAAEEQAVRAAKDAMGVDITLAVVPLESDEAHKEMLARKIKLAEQTGDRLNQVPQLLEQMHSLKSLPAENDNFGLFITIPKMLLTQKAHEFVLLPAEFLTPTPFYSSLSTPEEAKKLAKKVISALYSNARKQLGDSAPVWLPPASMLEDPDVRKDTLWQDMVIVQPWDQGEISPHVFTVEHTFVDEQDLEDEQAEVLQEMRAVGELAEFIFFWSENGWSLELQTEIRG</sequence>
<protein>
    <submittedName>
        <fullName evidence="1">Uncharacterized protein</fullName>
    </submittedName>
</protein>
<evidence type="ECO:0000313" key="1">
    <source>
        <dbReference type="EMBL" id="KAK9815599.1"/>
    </source>
</evidence>
<dbReference type="Proteomes" id="UP001489004">
    <property type="component" value="Unassembled WGS sequence"/>
</dbReference>
<evidence type="ECO:0000313" key="2">
    <source>
        <dbReference type="Proteomes" id="UP001489004"/>
    </source>
</evidence>